<comment type="caution">
    <text evidence="2">The sequence shown here is derived from an EMBL/GenBank/DDBJ whole genome shotgun (WGS) entry which is preliminary data.</text>
</comment>
<reference evidence="2" key="1">
    <citation type="submission" date="2021-02" db="EMBL/GenBank/DDBJ databases">
        <authorList>
            <person name="Nowell W R."/>
        </authorList>
    </citation>
    <scope>NUCLEOTIDE SEQUENCE</scope>
</reference>
<organism evidence="2 3">
    <name type="scientific">Adineta steineri</name>
    <dbReference type="NCBI Taxonomy" id="433720"/>
    <lineage>
        <taxon>Eukaryota</taxon>
        <taxon>Metazoa</taxon>
        <taxon>Spiralia</taxon>
        <taxon>Gnathifera</taxon>
        <taxon>Rotifera</taxon>
        <taxon>Eurotatoria</taxon>
        <taxon>Bdelloidea</taxon>
        <taxon>Adinetida</taxon>
        <taxon>Adinetidae</taxon>
        <taxon>Adineta</taxon>
    </lineage>
</organism>
<evidence type="ECO:0000256" key="1">
    <source>
        <dbReference type="SAM" id="MobiDB-lite"/>
    </source>
</evidence>
<feature type="region of interest" description="Disordered" evidence="1">
    <location>
        <begin position="171"/>
        <end position="190"/>
    </location>
</feature>
<sequence length="326" mass="36259">PQKKHIQHDTNVVTQSRSFQMLQGWISDSEKTVPTPVVPPSQPTATTTTAAAINKSAVARAVLDEQMGNVNRQNSSGSASNLPSRSFRYLQEQYSNTNSDDNDTASITTTTTVEETMVGGEGVGLRRGSDGHMPSRSFKYIQDQYDAQQQGPVNRGQGINNREDLAEIYNKPPPSFREREPEAPRYTGSTVPSRSFRFLQQMTDNDQQNVGTSVLGYNKPQQLMNKYDEQNLSLNNNKMNTHPSRSFKYLQEMTSEQPEIAATTTMTTTVIRTERRVSSTNIGQPLQMNIEVQPSQPMIQVTSTSSSSHHDDMVDNLATEIAATDF</sequence>
<evidence type="ECO:0000313" key="2">
    <source>
        <dbReference type="EMBL" id="CAF4024826.1"/>
    </source>
</evidence>
<evidence type="ECO:0000313" key="3">
    <source>
        <dbReference type="Proteomes" id="UP000663868"/>
    </source>
</evidence>
<proteinExistence type="predicted"/>
<dbReference type="AlphaFoldDB" id="A0A819QET2"/>
<gene>
    <name evidence="2" type="ORF">KXQ929_LOCUS29908</name>
</gene>
<name>A0A819QET2_9BILA</name>
<feature type="non-terminal residue" evidence="2">
    <location>
        <position position="1"/>
    </location>
</feature>
<accession>A0A819QET2</accession>
<dbReference type="Proteomes" id="UP000663868">
    <property type="component" value="Unassembled WGS sequence"/>
</dbReference>
<dbReference type="EMBL" id="CAJOBB010003171">
    <property type="protein sequence ID" value="CAF4024826.1"/>
    <property type="molecule type" value="Genomic_DNA"/>
</dbReference>
<protein>
    <submittedName>
        <fullName evidence="2">Uncharacterized protein</fullName>
    </submittedName>
</protein>